<gene>
    <name evidence="1" type="primary">xyeA</name>
    <name evidence="1" type="ORF">FCN80_05655</name>
</gene>
<dbReference type="NCBIfam" id="TIGR04495">
    <property type="entry name" value="RiPP_XyeA"/>
    <property type="match status" value="1"/>
</dbReference>
<reference evidence="1 2" key="1">
    <citation type="submission" date="2019-04" db="EMBL/GenBank/DDBJ databases">
        <authorList>
            <person name="Li M."/>
            <person name="Gao C."/>
        </authorList>
    </citation>
    <scope>NUCLEOTIDE SEQUENCE [LARGE SCALE GENOMIC DNA]</scope>
    <source>
        <strain evidence="1 2">BGMRC 2031</strain>
    </source>
</reference>
<organism evidence="1 2">
    <name type="scientific">Martelella alba</name>
    <dbReference type="NCBI Taxonomy" id="2590451"/>
    <lineage>
        <taxon>Bacteria</taxon>
        <taxon>Pseudomonadati</taxon>
        <taxon>Pseudomonadota</taxon>
        <taxon>Alphaproteobacteria</taxon>
        <taxon>Hyphomicrobiales</taxon>
        <taxon>Aurantimonadaceae</taxon>
        <taxon>Martelella</taxon>
    </lineage>
</organism>
<name>A0ABY2SR20_9HYPH</name>
<proteinExistence type="predicted"/>
<evidence type="ECO:0000313" key="2">
    <source>
        <dbReference type="Proteomes" id="UP000305202"/>
    </source>
</evidence>
<dbReference type="RefSeq" id="WP_136988932.1">
    <property type="nucleotide sequence ID" value="NZ_SZPQ01000003.1"/>
</dbReference>
<keyword evidence="2" id="KW-1185">Reference proteome</keyword>
<comment type="caution">
    <text evidence="1">The sequence shown here is derived from an EMBL/GenBank/DDBJ whole genome shotgun (WGS) entry which is preliminary data.</text>
</comment>
<sequence length="48" mass="5434">MNERNNFNKAAVTIVSDNKNAKKALTQAMLDSISGGWDNAFSRWDKKF</sequence>
<accession>A0ABY2SR20</accession>
<dbReference type="Proteomes" id="UP000305202">
    <property type="component" value="Unassembled WGS sequence"/>
</dbReference>
<dbReference type="EMBL" id="SZPQ01000003">
    <property type="protein sequence ID" value="TKI07938.1"/>
    <property type="molecule type" value="Genomic_DNA"/>
</dbReference>
<evidence type="ECO:0000313" key="1">
    <source>
        <dbReference type="EMBL" id="TKI07938.1"/>
    </source>
</evidence>
<dbReference type="InterPro" id="IPR030990">
    <property type="entry name" value="RiPP_XyeA"/>
</dbReference>
<protein>
    <submittedName>
        <fullName evidence="1">RSAM-modified RiPP, XyeA family</fullName>
    </submittedName>
</protein>